<dbReference type="EMBL" id="BRZI01000064">
    <property type="protein sequence ID" value="GLD33087.1"/>
    <property type="molecule type" value="Genomic_DNA"/>
</dbReference>
<keyword evidence="4" id="KW-1185">Reference proteome</keyword>
<sequence length="99" mass="11418">MAQAPAGEDADTTEPERENPGQQQLRTKYCCLVACMNAEWLAEHFILDNRVPGNVYEGMKDWRQRRIQQELTERKSFGGPSTCDDDWERYYGRVADASD</sequence>
<protein>
    <submittedName>
        <fullName evidence="3">Uncharacterized protein</fullName>
    </submittedName>
</protein>
<organism evidence="3 4">
    <name type="scientific">Mycobacterium kiyosense</name>
    <dbReference type="NCBI Taxonomy" id="2871094"/>
    <lineage>
        <taxon>Bacteria</taxon>
        <taxon>Bacillati</taxon>
        <taxon>Actinomycetota</taxon>
        <taxon>Actinomycetes</taxon>
        <taxon>Mycobacteriales</taxon>
        <taxon>Mycobacteriaceae</taxon>
        <taxon>Mycobacterium</taxon>
    </lineage>
</organism>
<dbReference type="Proteomes" id="UP001064782">
    <property type="component" value="Unassembled WGS sequence"/>
</dbReference>
<feature type="region of interest" description="Disordered" evidence="1">
    <location>
        <begin position="1"/>
        <end position="23"/>
    </location>
</feature>
<evidence type="ECO:0000313" key="3">
    <source>
        <dbReference type="EMBL" id="GLD33087.1"/>
    </source>
</evidence>
<gene>
    <name evidence="3" type="ORF">Mkiyose1413_49700</name>
    <name evidence="2" type="ORF">SRL2020028_43370</name>
</gene>
<proteinExistence type="predicted"/>
<evidence type="ECO:0000256" key="1">
    <source>
        <dbReference type="SAM" id="MobiDB-lite"/>
    </source>
</evidence>
<evidence type="ECO:0000313" key="2">
    <source>
        <dbReference type="EMBL" id="GLB85081.1"/>
    </source>
</evidence>
<dbReference type="AlphaFoldDB" id="A0A9P3QBG2"/>
<dbReference type="Proteomes" id="UP001165663">
    <property type="component" value="Unassembled WGS sequence"/>
</dbReference>
<name>A0A9P3QBG2_9MYCO</name>
<evidence type="ECO:0000313" key="4">
    <source>
        <dbReference type="Proteomes" id="UP001064782"/>
    </source>
</evidence>
<accession>A0A9P3QBG2</accession>
<reference evidence="3" key="1">
    <citation type="submission" date="2022-08" db="EMBL/GenBank/DDBJ databases">
        <title>Mycobacterium kiyosense sp. nov., scotochromogenic slow-glowing species isolated from respiratory specimens.</title>
        <authorList>
            <person name="Fukano H."/>
            <person name="Kazumi Y."/>
            <person name="Sakagami N."/>
            <person name="Ato M."/>
            <person name="Mitarai S."/>
            <person name="Hoshino Y."/>
        </authorList>
    </citation>
    <scope>NUCLEOTIDE SEQUENCE</scope>
    <source>
        <strain evidence="3">1413</strain>
        <strain evidence="2">SRL2020-028</strain>
    </source>
</reference>
<comment type="caution">
    <text evidence="3">The sequence shown here is derived from an EMBL/GenBank/DDBJ whole genome shotgun (WGS) entry which is preliminary data.</text>
</comment>
<dbReference type="EMBL" id="BRXE01000072">
    <property type="protein sequence ID" value="GLB85081.1"/>
    <property type="molecule type" value="Genomic_DNA"/>
</dbReference>